<reference evidence="2" key="2">
    <citation type="submission" date="2022-01" db="EMBL/GenBank/DDBJ databases">
        <authorList>
            <person name="Hirooka S."/>
            <person name="Miyagishima S.Y."/>
        </authorList>
    </citation>
    <scope>NUCLEOTIDE SEQUENCE</scope>
    <source>
        <strain evidence="2">NBRC 102759</strain>
    </source>
</reference>
<dbReference type="EMBL" id="BQMJ01000019">
    <property type="protein sequence ID" value="GJQ10924.1"/>
    <property type="molecule type" value="Genomic_DNA"/>
</dbReference>
<dbReference type="OrthoDB" id="424012at2759"/>
<name>A0A9C7PVD3_9RHOD</name>
<reference evidence="2" key="1">
    <citation type="journal article" date="2022" name="Proc. Natl. Acad. Sci. U.S.A.">
        <title>Life cycle and functional genomics of the unicellular red alga Galdieria for elucidating algal and plant evolution and industrial use.</title>
        <authorList>
            <person name="Hirooka S."/>
            <person name="Itabashi T."/>
            <person name="Ichinose T.M."/>
            <person name="Onuma R."/>
            <person name="Fujiwara T."/>
            <person name="Yamashita S."/>
            <person name="Jong L.W."/>
            <person name="Tomita R."/>
            <person name="Iwane A.H."/>
            <person name="Miyagishima S.Y."/>
        </authorList>
    </citation>
    <scope>NUCLEOTIDE SEQUENCE</scope>
    <source>
        <strain evidence="2">NBRC 102759</strain>
    </source>
</reference>
<proteinExistence type="predicted"/>
<dbReference type="InterPro" id="IPR023696">
    <property type="entry name" value="Ureohydrolase_dom_sf"/>
</dbReference>
<dbReference type="SUPFAM" id="SSF52768">
    <property type="entry name" value="Arginase/deacetylase"/>
    <property type="match status" value="1"/>
</dbReference>
<dbReference type="GO" id="GO:0040029">
    <property type="term" value="P:epigenetic regulation of gene expression"/>
    <property type="evidence" value="ECO:0007669"/>
    <property type="project" value="TreeGrafter"/>
</dbReference>
<gene>
    <name evidence="2" type="ORF">GpartN1_g2715.t1</name>
</gene>
<accession>A0A9C7PVD3</accession>
<evidence type="ECO:0000313" key="2">
    <source>
        <dbReference type="EMBL" id="GJQ10924.1"/>
    </source>
</evidence>
<feature type="domain" description="Histone deacetylase" evidence="1">
    <location>
        <begin position="73"/>
        <end position="359"/>
    </location>
</feature>
<dbReference type="InterPro" id="IPR000286">
    <property type="entry name" value="HDACs"/>
</dbReference>
<dbReference type="InterPro" id="IPR037138">
    <property type="entry name" value="His_deacetylse_dom_sf"/>
</dbReference>
<dbReference type="PANTHER" id="PTHR10625:SF10">
    <property type="entry name" value="HISTONE DEACETYLASE HDAC1"/>
    <property type="match status" value="1"/>
</dbReference>
<dbReference type="AlphaFoldDB" id="A0A9C7PVD3"/>
<dbReference type="PANTHER" id="PTHR10625">
    <property type="entry name" value="HISTONE DEACETYLASE HDAC1-RELATED"/>
    <property type="match status" value="1"/>
</dbReference>
<comment type="caution">
    <text evidence="2">The sequence shown here is derived from an EMBL/GenBank/DDBJ whole genome shotgun (WGS) entry which is preliminary data.</text>
</comment>
<dbReference type="PRINTS" id="PR01270">
    <property type="entry name" value="HDASUPER"/>
</dbReference>
<organism evidence="2 3">
    <name type="scientific">Galdieria partita</name>
    <dbReference type="NCBI Taxonomy" id="83374"/>
    <lineage>
        <taxon>Eukaryota</taxon>
        <taxon>Rhodophyta</taxon>
        <taxon>Bangiophyceae</taxon>
        <taxon>Galdieriales</taxon>
        <taxon>Galdieriaceae</taxon>
        <taxon>Galdieria</taxon>
    </lineage>
</organism>
<evidence type="ECO:0000259" key="1">
    <source>
        <dbReference type="Pfam" id="PF00850"/>
    </source>
</evidence>
<evidence type="ECO:0000313" key="3">
    <source>
        <dbReference type="Proteomes" id="UP001061958"/>
    </source>
</evidence>
<sequence>MFLFAVFRTSEFRTLDSNRILYRSLKCYRCKLRSLAKYHSTFRCQSNLPPTDKVALLYSDQFQLHRPPCGRTHPECPERVTTTMRHLESSPIFSKLQLLPFEEENGDDAWLTQRILSIHSTGYLEDLERWINQGSKALDADTYLCEKSLEVCKLAVKAWLKATQYSFECSKPSFVLARPPGHHATAFTGMGFCIFSNLAIAAKYAMEELGAERVSILDWDVHHGNGTASCFQRDERVRFASLHQFPFYPMTGAPHERGPIGNLFNITFESGADGSQFVKRLKEEAIPFLAQHKPDVIFVSAGYDALKMDPLGGLCLVPEDYFEMTRAVMSSFGHERIVFGLEGGYHLEETARAIEKTLQGILHGLE</sequence>
<dbReference type="GO" id="GO:0004407">
    <property type="term" value="F:histone deacetylase activity"/>
    <property type="evidence" value="ECO:0007669"/>
    <property type="project" value="TreeGrafter"/>
</dbReference>
<protein>
    <recommendedName>
        <fullName evidence="1">Histone deacetylase domain-containing protein</fullName>
    </recommendedName>
</protein>
<dbReference type="CDD" id="cd09992">
    <property type="entry name" value="HDAC_classII"/>
    <property type="match status" value="1"/>
</dbReference>
<dbReference type="Proteomes" id="UP001061958">
    <property type="component" value="Unassembled WGS sequence"/>
</dbReference>
<dbReference type="Pfam" id="PF00850">
    <property type="entry name" value="Hist_deacetyl"/>
    <property type="match status" value="1"/>
</dbReference>
<dbReference type="Gene3D" id="3.40.800.20">
    <property type="entry name" value="Histone deacetylase domain"/>
    <property type="match status" value="1"/>
</dbReference>
<dbReference type="InterPro" id="IPR023801">
    <property type="entry name" value="His_deacetylse_dom"/>
</dbReference>
<keyword evidence="3" id="KW-1185">Reference proteome</keyword>